<protein>
    <submittedName>
        <fullName evidence="2">VOC family protein</fullName>
    </submittedName>
</protein>
<gene>
    <name evidence="2" type="ORF">FNW21_10760</name>
</gene>
<evidence type="ECO:0000313" key="3">
    <source>
        <dbReference type="Proteomes" id="UP000316371"/>
    </source>
</evidence>
<dbReference type="AlphaFoldDB" id="A0A553E247"/>
<dbReference type="OrthoDB" id="9795306at2"/>
<dbReference type="SUPFAM" id="SSF54593">
    <property type="entry name" value="Glyoxalase/Bleomycin resistance protein/Dihydroxybiphenyl dioxygenase"/>
    <property type="match status" value="1"/>
</dbReference>
<evidence type="ECO:0000313" key="2">
    <source>
        <dbReference type="EMBL" id="TRX39060.1"/>
    </source>
</evidence>
<proteinExistence type="predicted"/>
<dbReference type="Proteomes" id="UP000316371">
    <property type="component" value="Unassembled WGS sequence"/>
</dbReference>
<sequence length="147" mass="15914">MATINPYLIFNGNCEEAFLFYKTVFGGEFPYVGKFNEMPADDSNPTLSEEDGNKIMHITLPIGNGSILMGSDSNSASGAVAIGTNISLSINAQSKAEADAVFDGLSAGGNPFMPMNQTFWGAYFGMFVDKFGIHWMVNFDETTHEQA</sequence>
<evidence type="ECO:0000259" key="1">
    <source>
        <dbReference type="Pfam" id="PF06983"/>
    </source>
</evidence>
<comment type="caution">
    <text evidence="2">The sequence shown here is derived from an EMBL/GenBank/DDBJ whole genome shotgun (WGS) entry which is preliminary data.</text>
</comment>
<name>A0A553E247_9FLAO</name>
<dbReference type="PANTHER" id="PTHR33990">
    <property type="entry name" value="PROTEIN YJDN-RELATED"/>
    <property type="match status" value="1"/>
</dbReference>
<dbReference type="Gene3D" id="3.10.180.10">
    <property type="entry name" value="2,3-Dihydroxybiphenyl 1,2-Dioxygenase, domain 1"/>
    <property type="match status" value="1"/>
</dbReference>
<dbReference type="EMBL" id="VJZT01000010">
    <property type="protein sequence ID" value="TRX39060.1"/>
    <property type="molecule type" value="Genomic_DNA"/>
</dbReference>
<dbReference type="RefSeq" id="WP_144256747.1">
    <property type="nucleotide sequence ID" value="NZ_VJZT01000010.1"/>
</dbReference>
<organism evidence="2 3">
    <name type="scientific">Flavobacterium restrictum</name>
    <dbReference type="NCBI Taxonomy" id="2594428"/>
    <lineage>
        <taxon>Bacteria</taxon>
        <taxon>Pseudomonadati</taxon>
        <taxon>Bacteroidota</taxon>
        <taxon>Flavobacteriia</taxon>
        <taxon>Flavobacteriales</taxon>
        <taxon>Flavobacteriaceae</taxon>
        <taxon>Flavobacterium</taxon>
    </lineage>
</organism>
<dbReference type="CDD" id="cd06588">
    <property type="entry name" value="PhnB_like"/>
    <property type="match status" value="1"/>
</dbReference>
<dbReference type="InterPro" id="IPR028973">
    <property type="entry name" value="PhnB-like"/>
</dbReference>
<accession>A0A553E247</accession>
<keyword evidence="3" id="KW-1185">Reference proteome</keyword>
<reference evidence="2 3" key="1">
    <citation type="submission" date="2019-07" db="EMBL/GenBank/DDBJ databases">
        <title>Novel species of Flavobacterium.</title>
        <authorList>
            <person name="Liu Q."/>
            <person name="Xin Y.-H."/>
        </authorList>
    </citation>
    <scope>NUCLEOTIDE SEQUENCE [LARGE SCALE GENOMIC DNA]</scope>
    <source>
        <strain evidence="2 3">LB1R34</strain>
    </source>
</reference>
<feature type="domain" description="PhnB-like" evidence="1">
    <location>
        <begin position="4"/>
        <end position="137"/>
    </location>
</feature>
<dbReference type="Pfam" id="PF06983">
    <property type="entry name" value="3-dmu-9_3-mt"/>
    <property type="match status" value="1"/>
</dbReference>
<dbReference type="InterPro" id="IPR029068">
    <property type="entry name" value="Glyas_Bleomycin-R_OHBP_Dase"/>
</dbReference>
<dbReference type="PANTHER" id="PTHR33990:SF1">
    <property type="entry name" value="PROTEIN YJDN"/>
    <property type="match status" value="1"/>
</dbReference>